<comment type="caution">
    <text evidence="1">The sequence shown here is derived from an EMBL/GenBank/DDBJ whole genome shotgun (WGS) entry which is preliminary data.</text>
</comment>
<sequence>MAVAAVAAANPTSTVREIKNSLRLGGVSETTIKRCLYAAGLKSRTAAQKPIVSAANKKRD</sequence>
<reference evidence="1" key="1">
    <citation type="submission" date="2020-05" db="EMBL/GenBank/DDBJ databases">
        <title>Large-scale comparative analyses of tick genomes elucidate their genetic diversity and vector capacities.</title>
        <authorList>
            <person name="Jia N."/>
            <person name="Wang J."/>
            <person name="Shi W."/>
            <person name="Du L."/>
            <person name="Sun Y."/>
            <person name="Zhan W."/>
            <person name="Jiang J."/>
            <person name="Wang Q."/>
            <person name="Zhang B."/>
            <person name="Ji P."/>
            <person name="Sakyi L.B."/>
            <person name="Cui X."/>
            <person name="Yuan T."/>
            <person name="Jiang B."/>
            <person name="Yang W."/>
            <person name="Lam T.T.-Y."/>
            <person name="Chang Q."/>
            <person name="Ding S."/>
            <person name="Wang X."/>
            <person name="Zhu J."/>
            <person name="Ruan X."/>
            <person name="Zhao L."/>
            <person name="Wei J."/>
            <person name="Que T."/>
            <person name="Du C."/>
            <person name="Cheng J."/>
            <person name="Dai P."/>
            <person name="Han X."/>
            <person name="Huang E."/>
            <person name="Gao Y."/>
            <person name="Liu J."/>
            <person name="Shao H."/>
            <person name="Ye R."/>
            <person name="Li L."/>
            <person name="Wei W."/>
            <person name="Wang X."/>
            <person name="Wang C."/>
            <person name="Yang T."/>
            <person name="Huo Q."/>
            <person name="Li W."/>
            <person name="Guo W."/>
            <person name="Chen H."/>
            <person name="Zhou L."/>
            <person name="Ni X."/>
            <person name="Tian J."/>
            <person name="Zhou Y."/>
            <person name="Sheng Y."/>
            <person name="Liu T."/>
            <person name="Pan Y."/>
            <person name="Xia L."/>
            <person name="Li J."/>
            <person name="Zhao F."/>
            <person name="Cao W."/>
        </authorList>
    </citation>
    <scope>NUCLEOTIDE SEQUENCE</scope>
    <source>
        <strain evidence="1">Dsil-2018</strain>
    </source>
</reference>
<dbReference type="Proteomes" id="UP000821865">
    <property type="component" value="Chromosome 9"/>
</dbReference>
<name>A0ACB8C246_DERSI</name>
<proteinExistence type="predicted"/>
<keyword evidence="2" id="KW-1185">Reference proteome</keyword>
<organism evidence="1 2">
    <name type="scientific">Dermacentor silvarum</name>
    <name type="common">Tick</name>
    <dbReference type="NCBI Taxonomy" id="543639"/>
    <lineage>
        <taxon>Eukaryota</taxon>
        <taxon>Metazoa</taxon>
        <taxon>Ecdysozoa</taxon>
        <taxon>Arthropoda</taxon>
        <taxon>Chelicerata</taxon>
        <taxon>Arachnida</taxon>
        <taxon>Acari</taxon>
        <taxon>Parasitiformes</taxon>
        <taxon>Ixodida</taxon>
        <taxon>Ixodoidea</taxon>
        <taxon>Ixodidae</taxon>
        <taxon>Rhipicephalinae</taxon>
        <taxon>Dermacentor</taxon>
    </lineage>
</organism>
<evidence type="ECO:0000313" key="2">
    <source>
        <dbReference type="Proteomes" id="UP000821865"/>
    </source>
</evidence>
<dbReference type="EMBL" id="CM023478">
    <property type="protein sequence ID" value="KAH7932902.1"/>
    <property type="molecule type" value="Genomic_DNA"/>
</dbReference>
<gene>
    <name evidence="1" type="ORF">HPB49_004674</name>
</gene>
<accession>A0ACB8C246</accession>
<protein>
    <submittedName>
        <fullName evidence="1">Uncharacterized protein</fullName>
    </submittedName>
</protein>
<evidence type="ECO:0000313" key="1">
    <source>
        <dbReference type="EMBL" id="KAH7932902.1"/>
    </source>
</evidence>